<dbReference type="NCBIfam" id="TIGR00229">
    <property type="entry name" value="sensory_box"/>
    <property type="match status" value="3"/>
</dbReference>
<organism evidence="8 9">
    <name type="scientific">Panacibacter microcysteis</name>
    <dbReference type="NCBI Taxonomy" id="2793269"/>
    <lineage>
        <taxon>Bacteria</taxon>
        <taxon>Pseudomonadati</taxon>
        <taxon>Bacteroidota</taxon>
        <taxon>Chitinophagia</taxon>
        <taxon>Chitinophagales</taxon>
        <taxon>Chitinophagaceae</taxon>
        <taxon>Panacibacter</taxon>
    </lineage>
</organism>
<feature type="domain" description="PAS" evidence="6">
    <location>
        <begin position="403"/>
        <end position="473"/>
    </location>
</feature>
<dbReference type="EMBL" id="JADWYR010000001">
    <property type="protein sequence ID" value="MBG9374893.1"/>
    <property type="molecule type" value="Genomic_DNA"/>
</dbReference>
<feature type="domain" description="PAC" evidence="7">
    <location>
        <begin position="472"/>
        <end position="527"/>
    </location>
</feature>
<dbReference type="InterPro" id="IPR001610">
    <property type="entry name" value="PAC"/>
</dbReference>
<keyword evidence="9" id="KW-1185">Reference proteome</keyword>
<accession>A0A931GVA8</accession>
<dbReference type="EC" id="2.7.13.3" evidence="2"/>
<evidence type="ECO:0000256" key="3">
    <source>
        <dbReference type="ARBA" id="ARBA00022553"/>
    </source>
</evidence>
<dbReference type="Pfam" id="PF08447">
    <property type="entry name" value="PAS_3"/>
    <property type="match status" value="2"/>
</dbReference>
<keyword evidence="5" id="KW-0418">Kinase</keyword>
<dbReference type="SMART" id="SM00086">
    <property type="entry name" value="PAC"/>
    <property type="match status" value="3"/>
</dbReference>
<evidence type="ECO:0000256" key="1">
    <source>
        <dbReference type="ARBA" id="ARBA00000085"/>
    </source>
</evidence>
<dbReference type="Gene3D" id="3.30.450.20">
    <property type="entry name" value="PAS domain"/>
    <property type="match status" value="4"/>
</dbReference>
<evidence type="ECO:0000313" key="9">
    <source>
        <dbReference type="Proteomes" id="UP000628448"/>
    </source>
</evidence>
<dbReference type="InterPro" id="IPR013655">
    <property type="entry name" value="PAS_fold_3"/>
</dbReference>
<protein>
    <recommendedName>
        <fullName evidence="2">histidine kinase</fullName>
        <ecNumber evidence="2">2.7.13.3</ecNumber>
    </recommendedName>
</protein>
<comment type="catalytic activity">
    <reaction evidence="1">
        <text>ATP + protein L-histidine = ADP + protein N-phospho-L-histidine.</text>
        <dbReference type="EC" id="2.7.13.3"/>
    </reaction>
</comment>
<comment type="caution">
    <text evidence="8">The sequence shown here is derived from an EMBL/GenBank/DDBJ whole genome shotgun (WGS) entry which is preliminary data.</text>
</comment>
<dbReference type="SMART" id="SM00091">
    <property type="entry name" value="PAS"/>
    <property type="match status" value="4"/>
</dbReference>
<dbReference type="InterPro" id="IPR000014">
    <property type="entry name" value="PAS"/>
</dbReference>
<evidence type="ECO:0000256" key="5">
    <source>
        <dbReference type="ARBA" id="ARBA00022777"/>
    </source>
</evidence>
<keyword evidence="4" id="KW-0808">Transferase</keyword>
<dbReference type="InterPro" id="IPR000700">
    <property type="entry name" value="PAS-assoc_C"/>
</dbReference>
<dbReference type="Proteomes" id="UP000628448">
    <property type="component" value="Unassembled WGS sequence"/>
</dbReference>
<evidence type="ECO:0000259" key="7">
    <source>
        <dbReference type="PROSITE" id="PS50113"/>
    </source>
</evidence>
<evidence type="ECO:0000313" key="8">
    <source>
        <dbReference type="EMBL" id="MBG9374893.1"/>
    </source>
</evidence>
<feature type="domain" description="PAC" evidence="7">
    <location>
        <begin position="350"/>
        <end position="402"/>
    </location>
</feature>
<keyword evidence="3" id="KW-0597">Phosphoprotein</keyword>
<dbReference type="InterPro" id="IPR035965">
    <property type="entry name" value="PAS-like_dom_sf"/>
</dbReference>
<sequence>MRDGQMNGQLLPGVYRNQYKKTGQDFISAEEMAEILASMDDLVFLMDKQRNFKRCFQHQSTDLLLPPALFLNKNITEVSFPADVLALMQAAFDKAEAEVATQSIEYKLEHNKTGKWYNARISVMPNTGFTVVVRDITKWKNLIFHFQENEKKYQLLAENTTDLVVLYNTDGRIAYISPAVDHLLGFTAESLTGINPAFLLHEDDKAYIEKHFKPELFPGDAKFVFEYRLRNADGKWLHFHTTRRFIRNENNEVVHVLACCRDITHRVKYDAALKKSEAHYKLLADNILDLVALHDVNGVFEYVSPSAHTVLGYGPAELAGNNAFDLIHPEDAAGLFEKNNLRVSQGIDSFKEEFRIRHKEGHYVYFQTTTRVIRDKDGNAHRFLSASRDITNWKQSQFALKESEEKYKGLVENVDNLIMMVDRDMNYLFANQMAANFLRMPAEAIAGKKMGSLLHSTTAADWLEKVQQVFIDKVPLRWETSIDVNGATYWLRTGFNPVRNSRGEIYAVLLNAVDITNIKRTENLLEEQNKGLKEIAFLQSHVVRSPLANIQHLISLLDKKQLTEENRIIVELLQVSANNLDNAVKHIVEKTYLPEQ</sequence>
<feature type="domain" description="PAS" evidence="6">
    <location>
        <begin position="276"/>
        <end position="346"/>
    </location>
</feature>
<evidence type="ECO:0000259" key="6">
    <source>
        <dbReference type="PROSITE" id="PS50112"/>
    </source>
</evidence>
<name>A0A931GVA8_9BACT</name>
<evidence type="ECO:0000256" key="4">
    <source>
        <dbReference type="ARBA" id="ARBA00022679"/>
    </source>
</evidence>
<reference evidence="8" key="1">
    <citation type="submission" date="2020-11" db="EMBL/GenBank/DDBJ databases">
        <title>Bacterial whole genome sequence for Panacibacter sp. DH6.</title>
        <authorList>
            <person name="Le V."/>
            <person name="Ko S."/>
            <person name="Ahn C.-Y."/>
            <person name="Oh H.-M."/>
        </authorList>
    </citation>
    <scope>NUCLEOTIDE SEQUENCE</scope>
    <source>
        <strain evidence="8">DH6</strain>
    </source>
</reference>
<dbReference type="PANTHER" id="PTHR43304">
    <property type="entry name" value="PHYTOCHROME-LIKE PROTEIN CPH1"/>
    <property type="match status" value="1"/>
</dbReference>
<dbReference type="PROSITE" id="PS50113">
    <property type="entry name" value="PAC"/>
    <property type="match status" value="3"/>
</dbReference>
<dbReference type="RefSeq" id="WP_196988980.1">
    <property type="nucleotide sequence ID" value="NZ_JADWYR010000001.1"/>
</dbReference>
<gene>
    <name evidence="8" type="ORF">I5907_01495</name>
</gene>
<dbReference type="Pfam" id="PF08448">
    <property type="entry name" value="PAS_4"/>
    <property type="match status" value="1"/>
</dbReference>
<dbReference type="CDD" id="cd00130">
    <property type="entry name" value="PAS"/>
    <property type="match status" value="3"/>
</dbReference>
<evidence type="ECO:0000256" key="2">
    <source>
        <dbReference type="ARBA" id="ARBA00012438"/>
    </source>
</evidence>
<feature type="domain" description="PAC" evidence="7">
    <location>
        <begin position="223"/>
        <end position="275"/>
    </location>
</feature>
<dbReference type="PANTHER" id="PTHR43304:SF1">
    <property type="entry name" value="PAC DOMAIN-CONTAINING PROTEIN"/>
    <property type="match status" value="1"/>
</dbReference>
<feature type="domain" description="PAS" evidence="6">
    <location>
        <begin position="149"/>
        <end position="219"/>
    </location>
</feature>
<dbReference type="InterPro" id="IPR052162">
    <property type="entry name" value="Sensor_kinase/Photoreceptor"/>
</dbReference>
<dbReference type="SUPFAM" id="SSF55785">
    <property type="entry name" value="PYP-like sensor domain (PAS domain)"/>
    <property type="match status" value="4"/>
</dbReference>
<dbReference type="GO" id="GO:0004673">
    <property type="term" value="F:protein histidine kinase activity"/>
    <property type="evidence" value="ECO:0007669"/>
    <property type="project" value="UniProtKB-EC"/>
</dbReference>
<dbReference type="AlphaFoldDB" id="A0A931GVA8"/>
<dbReference type="InterPro" id="IPR013656">
    <property type="entry name" value="PAS_4"/>
</dbReference>
<proteinExistence type="predicted"/>
<dbReference type="PROSITE" id="PS50112">
    <property type="entry name" value="PAS"/>
    <property type="match status" value="3"/>
</dbReference>